<organism evidence="1 2">
    <name type="scientific">Pseudomonas fulva</name>
    <dbReference type="NCBI Taxonomy" id="47880"/>
    <lineage>
        <taxon>Bacteria</taxon>
        <taxon>Pseudomonadati</taxon>
        <taxon>Pseudomonadota</taxon>
        <taxon>Gammaproteobacteria</taxon>
        <taxon>Pseudomonadales</taxon>
        <taxon>Pseudomonadaceae</taxon>
        <taxon>Pseudomonas</taxon>
    </lineage>
</organism>
<gene>
    <name evidence="1" type="ORF">IZU98_01235</name>
</gene>
<evidence type="ECO:0000313" key="2">
    <source>
        <dbReference type="Proteomes" id="UP000594430"/>
    </source>
</evidence>
<proteinExistence type="predicted"/>
<sequence>MDIEVYFYELVDKLAREEVNLIEQEVAITRCVAHAFPEAKEIAVFGSFYGFSLPAGAAIDRSARLRRLGRSLAEKMPALCRLAMRRYESKDHPTSNQLFRRVKGKKRLASCREQYNDV</sequence>
<dbReference type="Proteomes" id="UP000594430">
    <property type="component" value="Chromosome"/>
</dbReference>
<dbReference type="RefSeq" id="WP_182365212.1">
    <property type="nucleotide sequence ID" value="NZ_CP064943.1"/>
</dbReference>
<reference evidence="1 2" key="1">
    <citation type="submission" date="2020-11" db="EMBL/GenBank/DDBJ databases">
        <title>Pseudomonas fulva producing VIM-24.</title>
        <authorList>
            <person name="Liu S."/>
        </authorList>
    </citation>
    <scope>NUCLEOTIDE SEQUENCE [LARGE SCALE GENOMIC DNA]</scope>
    <source>
        <strain evidence="1 2">ZDHY414</strain>
    </source>
</reference>
<dbReference type="EMBL" id="CP064946">
    <property type="protein sequence ID" value="QPH49387.1"/>
    <property type="molecule type" value="Genomic_DNA"/>
</dbReference>
<protein>
    <submittedName>
        <fullName evidence="1">Uncharacterized protein</fullName>
    </submittedName>
</protein>
<evidence type="ECO:0000313" key="1">
    <source>
        <dbReference type="EMBL" id="QPH49387.1"/>
    </source>
</evidence>
<accession>A0A7S9L894</accession>
<name>A0A7S9L894_9PSED</name>
<dbReference type="AlphaFoldDB" id="A0A7S9L894"/>